<reference evidence="3" key="1">
    <citation type="journal article" date="2019" name="Environ. Microbiol.">
        <title>Fungal ecological strategies reflected in gene transcription - a case study of two litter decomposers.</title>
        <authorList>
            <person name="Barbi F."/>
            <person name="Kohler A."/>
            <person name="Barry K."/>
            <person name="Baskaran P."/>
            <person name="Daum C."/>
            <person name="Fauchery L."/>
            <person name="Ihrmark K."/>
            <person name="Kuo A."/>
            <person name="LaButti K."/>
            <person name="Lipzen A."/>
            <person name="Morin E."/>
            <person name="Grigoriev I.V."/>
            <person name="Henrissat B."/>
            <person name="Lindahl B."/>
            <person name="Martin F."/>
        </authorList>
    </citation>
    <scope>NUCLEOTIDE SEQUENCE</scope>
    <source>
        <strain evidence="3">JB14</strain>
    </source>
</reference>
<evidence type="ECO:0000313" key="4">
    <source>
        <dbReference type="Proteomes" id="UP000799118"/>
    </source>
</evidence>
<dbReference type="EMBL" id="ML769557">
    <property type="protein sequence ID" value="KAE9394116.1"/>
    <property type="molecule type" value="Genomic_DNA"/>
</dbReference>
<evidence type="ECO:0000313" key="3">
    <source>
        <dbReference type="EMBL" id="KAE9394116.1"/>
    </source>
</evidence>
<dbReference type="InterPro" id="IPR013320">
    <property type="entry name" value="ConA-like_dom_sf"/>
</dbReference>
<dbReference type="PRINTS" id="PR00977">
    <property type="entry name" value="SCYTLDPTASE"/>
</dbReference>
<dbReference type="Proteomes" id="UP000799118">
    <property type="component" value="Unassembled WGS sequence"/>
</dbReference>
<proteinExistence type="predicted"/>
<sequence length="263" mass="27308">MKLTSLFISSALLFSVAFARPSRFAQRVAAREARRSRPNIPSTNGAARASNISNVEFSENWSGAVITSPPAGQTFTTVVGTFTVPTPASGTTGGASAWVGIDGDTAQQSILQSGVDFTVSGGRSTFDAWFEWFPLDSTDFEGFEVSPGNVITVSVHATSTTTGTVVLENVSTGKSVTENVQAPDSAAALKGQNAEWIVEDFEEGDSLVPFANFGTVVFSGATASTASETLTPVGATVFEIEQGSDILTSVSISSSGEITVTHT</sequence>
<dbReference type="GO" id="GO:0070007">
    <property type="term" value="F:glutamic-type endopeptidase activity"/>
    <property type="evidence" value="ECO:0007669"/>
    <property type="project" value="InterPro"/>
</dbReference>
<dbReference type="PANTHER" id="PTHR37536">
    <property type="entry name" value="PUTATIVE (AFU_ORTHOLOGUE AFUA_3G02970)-RELATED"/>
    <property type="match status" value="1"/>
</dbReference>
<dbReference type="OrthoDB" id="2862635at2759"/>
<dbReference type="CDD" id="cd13426">
    <property type="entry name" value="Peptidase_G1"/>
    <property type="match status" value="1"/>
</dbReference>
<accession>A0A6A4H8J3</accession>
<feature type="signal peptide" evidence="2">
    <location>
        <begin position="1"/>
        <end position="19"/>
    </location>
</feature>
<evidence type="ECO:0000256" key="2">
    <source>
        <dbReference type="SAM" id="SignalP"/>
    </source>
</evidence>
<organism evidence="3 4">
    <name type="scientific">Gymnopus androsaceus JB14</name>
    <dbReference type="NCBI Taxonomy" id="1447944"/>
    <lineage>
        <taxon>Eukaryota</taxon>
        <taxon>Fungi</taxon>
        <taxon>Dikarya</taxon>
        <taxon>Basidiomycota</taxon>
        <taxon>Agaricomycotina</taxon>
        <taxon>Agaricomycetes</taxon>
        <taxon>Agaricomycetidae</taxon>
        <taxon>Agaricales</taxon>
        <taxon>Marasmiineae</taxon>
        <taxon>Omphalotaceae</taxon>
        <taxon>Gymnopus</taxon>
    </lineage>
</organism>
<dbReference type="InterPro" id="IPR000250">
    <property type="entry name" value="Peptidase_G1"/>
</dbReference>
<keyword evidence="2" id="KW-0732">Signal</keyword>
<dbReference type="InterPro" id="IPR038656">
    <property type="entry name" value="Peptidase_G1_sf"/>
</dbReference>
<dbReference type="SUPFAM" id="SSF49899">
    <property type="entry name" value="Concanavalin A-like lectins/glucanases"/>
    <property type="match status" value="1"/>
</dbReference>
<feature type="active site" description="Proton acceptor" evidence="1">
    <location>
        <position position="199"/>
    </location>
</feature>
<name>A0A6A4H8J3_9AGAR</name>
<dbReference type="PANTHER" id="PTHR37536:SF1">
    <property type="entry name" value="ASPERGILLOPEPSIN, PUTAITVE (AFU_ORTHOLOGUE AFUA_7G01200)"/>
    <property type="match status" value="1"/>
</dbReference>
<gene>
    <name evidence="3" type="ORF">BT96DRAFT_198537</name>
</gene>
<feature type="chain" id="PRO_5025672313" evidence="2">
    <location>
        <begin position="20"/>
        <end position="263"/>
    </location>
</feature>
<evidence type="ECO:0000256" key="1">
    <source>
        <dbReference type="PIRSR" id="PIRSR600250-50"/>
    </source>
</evidence>
<dbReference type="Gene3D" id="2.60.120.700">
    <property type="entry name" value="Peptidase G1"/>
    <property type="match status" value="1"/>
</dbReference>
<dbReference type="AlphaFoldDB" id="A0A6A4H8J3"/>
<dbReference type="GO" id="GO:0006508">
    <property type="term" value="P:proteolysis"/>
    <property type="evidence" value="ECO:0007669"/>
    <property type="project" value="InterPro"/>
</dbReference>
<dbReference type="Pfam" id="PF01828">
    <property type="entry name" value="Peptidase_A4"/>
    <property type="match status" value="1"/>
</dbReference>
<protein>
    <submittedName>
        <fullName evidence="3">Aspergillopepsin-2</fullName>
    </submittedName>
</protein>
<keyword evidence="4" id="KW-1185">Reference proteome</keyword>